<keyword evidence="2" id="KW-1185">Reference proteome</keyword>
<sequence>MIGSTGNLSSLLSDLGGLNGKSLTDFNFSKYDFLDNASKAVAIKSITDQIKSFLNSLDSSFMKQFGENLFKYTNLNDDSQVIAMLQQGFTSIESIQAKDAANKKASTSKSSSNNVVVIVLPIVNWWKNYKIHQHNHHHNRHESQHLNKANIHDSQYFTNNQVKIMPYPTLETSMNLVHEQPAENQGQFQIIYSQAQSKVNGPMPYPLYSGIYSHSTKVYYKNQKKPIVNSYIQPQLIQNHEFESTHNEAKNKIMKIVISVEQKQQECPNAKTQV</sequence>
<gene>
    <name evidence="1" type="primary">Contig6018.g6440</name>
    <name evidence="1" type="ORF">STYLEM_1898</name>
</gene>
<accession>A0A077ZWR4</accession>
<organism evidence="1 2">
    <name type="scientific">Stylonychia lemnae</name>
    <name type="common">Ciliate</name>
    <dbReference type="NCBI Taxonomy" id="5949"/>
    <lineage>
        <taxon>Eukaryota</taxon>
        <taxon>Sar</taxon>
        <taxon>Alveolata</taxon>
        <taxon>Ciliophora</taxon>
        <taxon>Intramacronucleata</taxon>
        <taxon>Spirotrichea</taxon>
        <taxon>Stichotrichia</taxon>
        <taxon>Sporadotrichida</taxon>
        <taxon>Oxytrichidae</taxon>
        <taxon>Stylonychinae</taxon>
        <taxon>Stylonychia</taxon>
    </lineage>
</organism>
<evidence type="ECO:0000313" key="2">
    <source>
        <dbReference type="Proteomes" id="UP000039865"/>
    </source>
</evidence>
<dbReference type="EMBL" id="CCKQ01001825">
    <property type="protein sequence ID" value="CDW72931.1"/>
    <property type="molecule type" value="Genomic_DNA"/>
</dbReference>
<reference evidence="1 2" key="1">
    <citation type="submission" date="2014-06" db="EMBL/GenBank/DDBJ databases">
        <authorList>
            <person name="Swart Estienne"/>
        </authorList>
    </citation>
    <scope>NUCLEOTIDE SEQUENCE [LARGE SCALE GENOMIC DNA]</scope>
    <source>
        <strain evidence="1 2">130c</strain>
    </source>
</reference>
<dbReference type="InParanoid" id="A0A077ZWR4"/>
<dbReference type="AlphaFoldDB" id="A0A077ZWR4"/>
<name>A0A077ZWR4_STYLE</name>
<protein>
    <submittedName>
        <fullName evidence="1">Uncharacterized protein</fullName>
    </submittedName>
</protein>
<proteinExistence type="predicted"/>
<dbReference type="Proteomes" id="UP000039865">
    <property type="component" value="Unassembled WGS sequence"/>
</dbReference>
<evidence type="ECO:0000313" key="1">
    <source>
        <dbReference type="EMBL" id="CDW72931.1"/>
    </source>
</evidence>